<dbReference type="InterPro" id="IPR050648">
    <property type="entry name" value="F-box_LRR-repeat"/>
</dbReference>
<reference evidence="2 3" key="1">
    <citation type="journal article" date="2013" name="Genome Biol.">
        <title>The genome sequence of the most widely cultivated cacao type and its use to identify candidate genes regulating pod color.</title>
        <authorList>
            <person name="Motamayor J.C."/>
            <person name="Mockaitis K."/>
            <person name="Schmutz J."/>
            <person name="Haiminen N."/>
            <person name="Iii D.L."/>
            <person name="Cornejo O."/>
            <person name="Findley S.D."/>
            <person name="Zheng P."/>
            <person name="Utro F."/>
            <person name="Royaert S."/>
            <person name="Saski C."/>
            <person name="Jenkins J."/>
            <person name="Podicheti R."/>
            <person name="Zhao M."/>
            <person name="Scheffler B.E."/>
            <person name="Stack J.C."/>
            <person name="Feltus F.A."/>
            <person name="Mustiga G.M."/>
            <person name="Amores F."/>
            <person name="Phillips W."/>
            <person name="Marelli J.P."/>
            <person name="May G.D."/>
            <person name="Shapiro H."/>
            <person name="Ma J."/>
            <person name="Bustamante C.D."/>
            <person name="Schnell R.J."/>
            <person name="Main D."/>
            <person name="Gilbert D."/>
            <person name="Parida L."/>
            <person name="Kuhn D.N."/>
        </authorList>
    </citation>
    <scope>NUCLEOTIDE SEQUENCE [LARGE SCALE GENOMIC DNA]</scope>
    <source>
        <strain evidence="3">cv. Matina 1-6</strain>
    </source>
</reference>
<protein>
    <submittedName>
        <fullName evidence="2">Ribonuclease inhibitor, putative isoform 1</fullName>
    </submittedName>
</protein>
<evidence type="ECO:0000259" key="1">
    <source>
        <dbReference type="PROSITE" id="PS50181"/>
    </source>
</evidence>
<organism evidence="2 3">
    <name type="scientific">Theobroma cacao</name>
    <name type="common">Cacao</name>
    <name type="synonym">Cocoa</name>
    <dbReference type="NCBI Taxonomy" id="3641"/>
    <lineage>
        <taxon>Eukaryota</taxon>
        <taxon>Viridiplantae</taxon>
        <taxon>Streptophyta</taxon>
        <taxon>Embryophyta</taxon>
        <taxon>Tracheophyta</taxon>
        <taxon>Spermatophyta</taxon>
        <taxon>Magnoliopsida</taxon>
        <taxon>eudicotyledons</taxon>
        <taxon>Gunneridae</taxon>
        <taxon>Pentapetalae</taxon>
        <taxon>rosids</taxon>
        <taxon>malvids</taxon>
        <taxon>Malvales</taxon>
        <taxon>Malvaceae</taxon>
        <taxon>Byttnerioideae</taxon>
        <taxon>Theobroma</taxon>
    </lineage>
</organism>
<feature type="domain" description="F-box" evidence="1">
    <location>
        <begin position="206"/>
        <end position="246"/>
    </location>
</feature>
<keyword evidence="3" id="KW-1185">Reference proteome</keyword>
<dbReference type="PANTHER" id="PTHR13382">
    <property type="entry name" value="MITOCHONDRIAL ATP SYNTHASE COUPLING FACTOR B"/>
    <property type="match status" value="1"/>
</dbReference>
<gene>
    <name evidence="2" type="ORF">TCM_017077</name>
</gene>
<dbReference type="InParanoid" id="A0A061ECJ4"/>
<dbReference type="InterPro" id="IPR032675">
    <property type="entry name" value="LRR_dom_sf"/>
</dbReference>
<dbReference type="InterPro" id="IPR001810">
    <property type="entry name" value="F-box_dom"/>
</dbReference>
<dbReference type="PROSITE" id="PS50181">
    <property type="entry name" value="FBOX"/>
    <property type="match status" value="1"/>
</dbReference>
<dbReference type="GO" id="GO:0005737">
    <property type="term" value="C:cytoplasm"/>
    <property type="evidence" value="ECO:0000318"/>
    <property type="project" value="GO_Central"/>
</dbReference>
<evidence type="ECO:0000313" key="2">
    <source>
        <dbReference type="EMBL" id="EOY02665.1"/>
    </source>
</evidence>
<dbReference type="Pfam" id="PF12937">
    <property type="entry name" value="F-box-like"/>
    <property type="match status" value="1"/>
</dbReference>
<dbReference type="PANTHER" id="PTHR13382:SF20">
    <property type="entry name" value="F-BOX PROTEIN SKIP14-LIKE"/>
    <property type="match status" value="1"/>
</dbReference>
<accession>A0A061ECJ4</accession>
<dbReference type="Gramene" id="EOY02665">
    <property type="protein sequence ID" value="EOY02665"/>
    <property type="gene ID" value="TCM_017077"/>
</dbReference>
<evidence type="ECO:0000313" key="3">
    <source>
        <dbReference type="Proteomes" id="UP000026915"/>
    </source>
</evidence>
<dbReference type="AlphaFoldDB" id="A0A061ECJ4"/>
<dbReference type="Gene3D" id="3.80.10.10">
    <property type="entry name" value="Ribonuclease Inhibitor"/>
    <property type="match status" value="1"/>
</dbReference>
<dbReference type="InterPro" id="IPR036047">
    <property type="entry name" value="F-box-like_dom_sf"/>
</dbReference>
<dbReference type="Gene3D" id="1.20.1280.50">
    <property type="match status" value="1"/>
</dbReference>
<sequence>MALNDFGNSWSFWSCNWDVEETLSSGSSKSESNGFSEAINDDIVDRLPADPFGMEIRSTLTAAITGWIQDFENDFGSDFCVFDMQDDYEKKIADQQHLFKGLNWVWNGSMSIQQQEGNSSVGEFGSEDGDKKIGDQYLNWVWNSTMSFQQEEGNFEINEILVPNDDFNGFGIGNRLSIGGFVSNDEGKGLEDCKGVFCDGSEGGAPNDALFFALGYLGVKDLLAVERVCRSLRDAVRGDPLLWRSIHIEQTLSRRINDDDLLKLTGRAQGTLECLSLVGCLKITDDGLKRVLESNRRLTKLRVPECTRLSVEGILFNLRAFRSAGSPGIKQLRIGGCFGVTEEQFKELKLLLGVDKPMQLGAQKPQFFRQGHLHLMRDDDRAIDIEVCPRCEKLKLVYDCPSESCRRTHHAAELCRACIICIARCIHCGCCLKDCDYEETFTLDFLCFDCWKQIFNREEKPEVMGASSSKHTIFHQETRYQLCFYR</sequence>
<dbReference type="Proteomes" id="UP000026915">
    <property type="component" value="Chromosome 4"/>
</dbReference>
<dbReference type="OMA" id="LNWVWNG"/>
<dbReference type="SUPFAM" id="SSF52047">
    <property type="entry name" value="RNI-like"/>
    <property type="match status" value="1"/>
</dbReference>
<dbReference type="EMBL" id="CM001882">
    <property type="protein sequence ID" value="EOY02665.1"/>
    <property type="molecule type" value="Genomic_DNA"/>
</dbReference>
<dbReference type="eggNOG" id="ENOG502QRHX">
    <property type="taxonomic scope" value="Eukaryota"/>
</dbReference>
<dbReference type="SUPFAM" id="SSF81383">
    <property type="entry name" value="F-box domain"/>
    <property type="match status" value="1"/>
</dbReference>
<name>A0A061ECJ4_THECC</name>
<proteinExistence type="predicted"/>
<dbReference type="STRING" id="3641.A0A061ECJ4"/>